<dbReference type="Proteomes" id="UP000318538">
    <property type="component" value="Chromosome"/>
</dbReference>
<dbReference type="AlphaFoldDB" id="A0A517NDH6"/>
<keyword evidence="4" id="KW-1185">Reference proteome</keyword>
<dbReference type="KEGG" id="rlc:K227x_35710"/>
<dbReference type="RefSeq" id="WP_145171129.1">
    <property type="nucleotide sequence ID" value="NZ_CP036525.1"/>
</dbReference>
<evidence type="ECO:0000313" key="4">
    <source>
        <dbReference type="Proteomes" id="UP000318538"/>
    </source>
</evidence>
<protein>
    <recommendedName>
        <fullName evidence="2">Sulfotransferase domain-containing protein</fullName>
    </recommendedName>
</protein>
<reference evidence="3 4" key="1">
    <citation type="submission" date="2019-02" db="EMBL/GenBank/DDBJ databases">
        <title>Deep-cultivation of Planctomycetes and their phenomic and genomic characterization uncovers novel biology.</title>
        <authorList>
            <person name="Wiegand S."/>
            <person name="Jogler M."/>
            <person name="Boedeker C."/>
            <person name="Pinto D."/>
            <person name="Vollmers J."/>
            <person name="Rivas-Marin E."/>
            <person name="Kohn T."/>
            <person name="Peeters S.H."/>
            <person name="Heuer A."/>
            <person name="Rast P."/>
            <person name="Oberbeckmann S."/>
            <person name="Bunk B."/>
            <person name="Jeske O."/>
            <person name="Meyerdierks A."/>
            <person name="Storesund J.E."/>
            <person name="Kallscheuer N."/>
            <person name="Luecker S."/>
            <person name="Lage O.M."/>
            <person name="Pohl T."/>
            <person name="Merkel B.J."/>
            <person name="Hornburger P."/>
            <person name="Mueller R.-W."/>
            <person name="Bruemmer F."/>
            <person name="Labrenz M."/>
            <person name="Spormann A.M."/>
            <person name="Op den Camp H."/>
            <person name="Overmann J."/>
            <person name="Amann R."/>
            <person name="Jetten M.S.M."/>
            <person name="Mascher T."/>
            <person name="Medema M.H."/>
            <person name="Devos D.P."/>
            <person name="Kaster A.-K."/>
            <person name="Ovreas L."/>
            <person name="Rohde M."/>
            <person name="Galperin M.Y."/>
            <person name="Jogler C."/>
        </authorList>
    </citation>
    <scope>NUCLEOTIDE SEQUENCE [LARGE SCALE GENOMIC DNA]</scope>
    <source>
        <strain evidence="3 4">K22_7</strain>
    </source>
</reference>
<dbReference type="EMBL" id="CP036525">
    <property type="protein sequence ID" value="QDT05172.1"/>
    <property type="molecule type" value="Genomic_DNA"/>
</dbReference>
<feature type="transmembrane region" description="Helical" evidence="1">
    <location>
        <begin position="12"/>
        <end position="29"/>
    </location>
</feature>
<keyword evidence="1" id="KW-0812">Transmembrane</keyword>
<feature type="domain" description="Sulfotransferase" evidence="2">
    <location>
        <begin position="51"/>
        <end position="159"/>
    </location>
</feature>
<keyword evidence="1" id="KW-0472">Membrane</keyword>
<evidence type="ECO:0000259" key="2">
    <source>
        <dbReference type="Pfam" id="PF00685"/>
    </source>
</evidence>
<evidence type="ECO:0000256" key="1">
    <source>
        <dbReference type="SAM" id="Phobius"/>
    </source>
</evidence>
<accession>A0A517NDH6</accession>
<dbReference type="InterPro" id="IPR027417">
    <property type="entry name" value="P-loop_NTPase"/>
</dbReference>
<keyword evidence="1" id="KW-1133">Transmembrane helix</keyword>
<dbReference type="GO" id="GO:0008146">
    <property type="term" value="F:sulfotransferase activity"/>
    <property type="evidence" value="ECO:0007669"/>
    <property type="project" value="InterPro"/>
</dbReference>
<dbReference type="Gene3D" id="3.40.50.300">
    <property type="entry name" value="P-loop containing nucleotide triphosphate hydrolases"/>
    <property type="match status" value="1"/>
</dbReference>
<dbReference type="SUPFAM" id="SSF52540">
    <property type="entry name" value="P-loop containing nucleoside triphosphate hydrolases"/>
    <property type="match status" value="1"/>
</dbReference>
<dbReference type="InterPro" id="IPR000863">
    <property type="entry name" value="Sulfotransferase_dom"/>
</dbReference>
<name>A0A517NDH6_9BACT</name>
<gene>
    <name evidence="3" type="ORF">K227x_35710</name>
</gene>
<dbReference type="Pfam" id="PF00685">
    <property type="entry name" value="Sulfotransfer_1"/>
    <property type="match status" value="1"/>
</dbReference>
<proteinExistence type="predicted"/>
<evidence type="ECO:0000313" key="3">
    <source>
        <dbReference type="EMBL" id="QDT05172.1"/>
    </source>
</evidence>
<organism evidence="3 4">
    <name type="scientific">Rubripirellula lacrimiformis</name>
    <dbReference type="NCBI Taxonomy" id="1930273"/>
    <lineage>
        <taxon>Bacteria</taxon>
        <taxon>Pseudomonadati</taxon>
        <taxon>Planctomycetota</taxon>
        <taxon>Planctomycetia</taxon>
        <taxon>Pirellulales</taxon>
        <taxon>Pirellulaceae</taxon>
        <taxon>Rubripirellula</taxon>
    </lineage>
</organism>
<dbReference type="OrthoDB" id="1550894at2"/>
<sequence length="217" mass="24279">MSNQPSGVLPSGIEVLVASAGGVGTTMLLRHIGKFRKTNHPSDHDGLKHIPIPPTVVSGTSKFVYVFGDPIDSVISLFRRNYQSQQSRKLQRFQASKSILGSGTTLHSYARHRVDRLPIKLHFQNWHSFYLAVPTLFVRYETMHDNVDAIASFAGLPRSFVDDFPANQPRQSRLNDLPIDVRNGLLAMYGDFRTELDQLTDCFLRQPSVSATQVTTP</sequence>